<reference evidence="1 2" key="1">
    <citation type="submission" date="2020-08" db="EMBL/GenBank/DDBJ databases">
        <title>Genomic Encyclopedia of Type Strains, Phase IV (KMG-V): Genome sequencing to study the core and pangenomes of soil and plant-associated prokaryotes.</title>
        <authorList>
            <person name="Whitman W."/>
        </authorList>
    </citation>
    <scope>NUCLEOTIDE SEQUENCE [LARGE SCALE GENOMIC DNA]</scope>
    <source>
        <strain evidence="1 2">M2T3</strain>
    </source>
</reference>
<protein>
    <recommendedName>
        <fullName evidence="3">Lipoprotein</fullName>
    </recommendedName>
</protein>
<evidence type="ECO:0000313" key="2">
    <source>
        <dbReference type="Proteomes" id="UP000521017"/>
    </source>
</evidence>
<dbReference type="AlphaFoldDB" id="A0A7X0J2P1"/>
<evidence type="ECO:0008006" key="3">
    <source>
        <dbReference type="Google" id="ProtNLM"/>
    </source>
</evidence>
<gene>
    <name evidence="1" type="ORF">HDF25_001498</name>
</gene>
<sequence>MKNALYYLILIVSLTCACTYNNVYLNREEDNNEGKVLLKKFYSNVINENYRGVDEMVGSSIKILGGPHVVRKLVKFINSKVGKCKGYTIEDRYIRRTTGSINETSYNYKLKVTYDKGTINEVIGFIKRDGSESKINAYQANSDLLMN</sequence>
<name>A0A7X0J2P1_9SPHI</name>
<accession>A0A7X0J2P1</accession>
<dbReference type="EMBL" id="JACHCC010000003">
    <property type="protein sequence ID" value="MBB6499357.1"/>
    <property type="molecule type" value="Genomic_DNA"/>
</dbReference>
<dbReference type="Proteomes" id="UP000521017">
    <property type="component" value="Unassembled WGS sequence"/>
</dbReference>
<dbReference type="RefSeq" id="WP_184624082.1">
    <property type="nucleotide sequence ID" value="NZ_JACHCC010000003.1"/>
</dbReference>
<dbReference type="PROSITE" id="PS51257">
    <property type="entry name" value="PROKAR_LIPOPROTEIN"/>
    <property type="match status" value="1"/>
</dbReference>
<evidence type="ECO:0000313" key="1">
    <source>
        <dbReference type="EMBL" id="MBB6499357.1"/>
    </source>
</evidence>
<comment type="caution">
    <text evidence="1">The sequence shown here is derived from an EMBL/GenBank/DDBJ whole genome shotgun (WGS) entry which is preliminary data.</text>
</comment>
<organism evidence="1 2">
    <name type="scientific">Pedobacter cryoconitis</name>
    <dbReference type="NCBI Taxonomy" id="188932"/>
    <lineage>
        <taxon>Bacteria</taxon>
        <taxon>Pseudomonadati</taxon>
        <taxon>Bacteroidota</taxon>
        <taxon>Sphingobacteriia</taxon>
        <taxon>Sphingobacteriales</taxon>
        <taxon>Sphingobacteriaceae</taxon>
        <taxon>Pedobacter</taxon>
    </lineage>
</organism>
<proteinExistence type="predicted"/>